<dbReference type="Proteomes" id="UP000179157">
    <property type="component" value="Unassembled WGS sequence"/>
</dbReference>
<reference evidence="1 2" key="1">
    <citation type="journal article" date="2016" name="Nat. Commun.">
        <title>Thousands of microbial genomes shed light on interconnected biogeochemical processes in an aquifer system.</title>
        <authorList>
            <person name="Anantharaman K."/>
            <person name="Brown C.T."/>
            <person name="Hug L.A."/>
            <person name="Sharon I."/>
            <person name="Castelle C.J."/>
            <person name="Probst A.J."/>
            <person name="Thomas B.C."/>
            <person name="Singh A."/>
            <person name="Wilkins M.J."/>
            <person name="Karaoz U."/>
            <person name="Brodie E.L."/>
            <person name="Williams K.H."/>
            <person name="Hubbard S.S."/>
            <person name="Banfield J.F."/>
        </authorList>
    </citation>
    <scope>NUCLEOTIDE SEQUENCE [LARGE SCALE GENOMIC DNA]</scope>
    <source>
        <strain evidence="2">RBG_16_55_9</strain>
    </source>
</reference>
<name>A0A1F5USK8_FRAXR</name>
<organism evidence="1 2">
    <name type="scientific">Fraserbacteria sp. (strain RBG_16_55_9)</name>
    <dbReference type="NCBI Taxonomy" id="1817864"/>
    <lineage>
        <taxon>Bacteria</taxon>
        <taxon>Candidatus Fraseribacteriota</taxon>
    </lineage>
</organism>
<dbReference type="GO" id="GO:0016491">
    <property type="term" value="F:oxidoreductase activity"/>
    <property type="evidence" value="ECO:0007669"/>
    <property type="project" value="InterPro"/>
</dbReference>
<dbReference type="AlphaFoldDB" id="A0A1F5USK8"/>
<dbReference type="InterPro" id="IPR012348">
    <property type="entry name" value="RNR-like"/>
</dbReference>
<evidence type="ECO:0008006" key="3">
    <source>
        <dbReference type="Google" id="ProtNLM"/>
    </source>
</evidence>
<evidence type="ECO:0000313" key="1">
    <source>
        <dbReference type="EMBL" id="OGF54132.1"/>
    </source>
</evidence>
<gene>
    <name evidence="1" type="ORF">A2Z21_07095</name>
</gene>
<comment type="caution">
    <text evidence="1">The sequence shown here is derived from an EMBL/GenBank/DDBJ whole genome shotgun (WGS) entry which is preliminary data.</text>
</comment>
<sequence length="65" mass="7653">MTKRTVFWTCAVCHRVVKESDTMPVQHEGQIYHTCSVRCGERFTMFPNEYANTSDEDEIEMTLFD</sequence>
<protein>
    <recommendedName>
        <fullName evidence="3">TRASH domain-containing protein</fullName>
    </recommendedName>
</protein>
<dbReference type="EMBL" id="MFGX01000088">
    <property type="protein sequence ID" value="OGF54132.1"/>
    <property type="molecule type" value="Genomic_DNA"/>
</dbReference>
<accession>A0A1F5USK8</accession>
<proteinExistence type="predicted"/>
<dbReference type="Gene3D" id="1.10.620.20">
    <property type="entry name" value="Ribonucleotide Reductase, subunit A"/>
    <property type="match status" value="1"/>
</dbReference>
<evidence type="ECO:0000313" key="2">
    <source>
        <dbReference type="Proteomes" id="UP000179157"/>
    </source>
</evidence>